<protein>
    <submittedName>
        <fullName evidence="3">Toxin-antitoxin system antitoxin component (TIGR02293 family)</fullName>
    </submittedName>
</protein>
<name>A0ABS4R2U6_9HYPH</name>
<dbReference type="Pfam" id="PF20432">
    <property type="entry name" value="Xre-like-HTH"/>
    <property type="match status" value="1"/>
</dbReference>
<dbReference type="RefSeq" id="WP_028002919.1">
    <property type="nucleotide sequence ID" value="NZ_JAGILA010000003.1"/>
</dbReference>
<evidence type="ECO:0000313" key="4">
    <source>
        <dbReference type="Proteomes" id="UP000730739"/>
    </source>
</evidence>
<feature type="domain" description="Antitoxin Xre/MbcA/ParS-like toxin-binding" evidence="1">
    <location>
        <begin position="89"/>
        <end position="139"/>
    </location>
</feature>
<evidence type="ECO:0000313" key="3">
    <source>
        <dbReference type="EMBL" id="MBP2236625.1"/>
    </source>
</evidence>
<feature type="domain" description="Antitoxin Xre-like helix-turn-helix" evidence="2">
    <location>
        <begin position="25"/>
        <end position="84"/>
    </location>
</feature>
<dbReference type="InterPro" id="IPR011979">
    <property type="entry name" value="Antitox_Xre"/>
</dbReference>
<keyword evidence="4" id="KW-1185">Reference proteome</keyword>
<evidence type="ECO:0000259" key="1">
    <source>
        <dbReference type="Pfam" id="PF09722"/>
    </source>
</evidence>
<comment type="caution">
    <text evidence="3">The sequence shown here is derived from an EMBL/GenBank/DDBJ whole genome shotgun (WGS) entry which is preliminary data.</text>
</comment>
<dbReference type="Proteomes" id="UP000730739">
    <property type="component" value="Unassembled WGS sequence"/>
</dbReference>
<dbReference type="NCBIfam" id="TIGR02293">
    <property type="entry name" value="TAS_TIGR02293"/>
    <property type="match status" value="1"/>
</dbReference>
<dbReference type="Pfam" id="PF09722">
    <property type="entry name" value="Xre_MbcA_ParS_C"/>
    <property type="match status" value="1"/>
</dbReference>
<organism evidence="3 4">
    <name type="scientific">Sinorhizobium kostiense</name>
    <dbReference type="NCBI Taxonomy" id="76747"/>
    <lineage>
        <taxon>Bacteria</taxon>
        <taxon>Pseudomonadati</taxon>
        <taxon>Pseudomonadota</taxon>
        <taxon>Alphaproteobacteria</taxon>
        <taxon>Hyphomicrobiales</taxon>
        <taxon>Rhizobiaceae</taxon>
        <taxon>Sinorhizobium/Ensifer group</taxon>
        <taxon>Sinorhizobium</taxon>
    </lineage>
</organism>
<sequence>MLAFSSVAEVLGLPSKAVPQSPIGLITQIEQGLPIGTVERMSNLVAPSDTQFKYRLVPRATYERRKSAKILSPEEGTRLARIARVWSLALEVWRDPNEARDFLFHAHPMIEDRRPIDVVIQSEFGAEMVLDILSALKYGSAA</sequence>
<evidence type="ECO:0000259" key="2">
    <source>
        <dbReference type="Pfam" id="PF20432"/>
    </source>
</evidence>
<reference evidence="3 4" key="1">
    <citation type="submission" date="2021-03" db="EMBL/GenBank/DDBJ databases">
        <title>Genomic Encyclopedia of Type Strains, Phase IV (KMG-IV): sequencing the most valuable type-strain genomes for metagenomic binning, comparative biology and taxonomic classification.</title>
        <authorList>
            <person name="Goeker M."/>
        </authorList>
    </citation>
    <scope>NUCLEOTIDE SEQUENCE [LARGE SCALE GENOMIC DNA]</scope>
    <source>
        <strain evidence="3 4">DSM 13372</strain>
    </source>
</reference>
<dbReference type="InterPro" id="IPR046847">
    <property type="entry name" value="Xre-like_HTH"/>
</dbReference>
<accession>A0ABS4R2U6</accession>
<dbReference type="EMBL" id="JAGILA010000003">
    <property type="protein sequence ID" value="MBP2236625.1"/>
    <property type="molecule type" value="Genomic_DNA"/>
</dbReference>
<proteinExistence type="predicted"/>
<gene>
    <name evidence="3" type="ORF">J2Z31_003139</name>
</gene>
<dbReference type="InterPro" id="IPR024467">
    <property type="entry name" value="Xre/MbcA/ParS-like_toxin-bd"/>
</dbReference>